<gene>
    <name evidence="1" type="primary">KAFR0A07110</name>
    <name evidence="1" type="ORF">KAFR_0A07110</name>
</gene>
<organism evidence="1 2">
    <name type="scientific">Kazachstania africana (strain ATCC 22294 / BCRC 22015 / CBS 2517 / CECT 1963 / NBRC 1671 / NRRL Y-8276)</name>
    <name type="common">Yeast</name>
    <name type="synonym">Kluyveromyces africanus</name>
    <dbReference type="NCBI Taxonomy" id="1071382"/>
    <lineage>
        <taxon>Eukaryota</taxon>
        <taxon>Fungi</taxon>
        <taxon>Dikarya</taxon>
        <taxon>Ascomycota</taxon>
        <taxon>Saccharomycotina</taxon>
        <taxon>Saccharomycetes</taxon>
        <taxon>Saccharomycetales</taxon>
        <taxon>Saccharomycetaceae</taxon>
        <taxon>Kazachstania</taxon>
    </lineage>
</organism>
<evidence type="ECO:0000313" key="1">
    <source>
        <dbReference type="EMBL" id="CCF56145.1"/>
    </source>
</evidence>
<dbReference type="GeneID" id="13885947"/>
<dbReference type="Proteomes" id="UP000005220">
    <property type="component" value="Chromosome 1"/>
</dbReference>
<evidence type="ECO:0000313" key="2">
    <source>
        <dbReference type="Proteomes" id="UP000005220"/>
    </source>
</evidence>
<dbReference type="InParanoid" id="H2AP45"/>
<reference evidence="1 2" key="1">
    <citation type="journal article" date="2011" name="Proc. Natl. Acad. Sci. U.S.A.">
        <title>Evolutionary erosion of yeast sex chromosomes by mating-type switching accidents.</title>
        <authorList>
            <person name="Gordon J.L."/>
            <person name="Armisen D."/>
            <person name="Proux-Wera E."/>
            <person name="Oheigeartaigh S.S."/>
            <person name="Byrne K.P."/>
            <person name="Wolfe K.H."/>
        </authorList>
    </citation>
    <scope>NUCLEOTIDE SEQUENCE [LARGE SCALE GENOMIC DNA]</scope>
    <source>
        <strain evidence="2">ATCC 22294 / BCRC 22015 / CBS 2517 / CECT 1963 / NBRC 1671 / NRRL Y-8276</strain>
    </source>
</reference>
<dbReference type="KEGG" id="kaf:KAFR_0A07110"/>
<keyword evidence="2" id="KW-1185">Reference proteome</keyword>
<dbReference type="OrthoDB" id="4070040at2759"/>
<name>H2AP45_KAZAF</name>
<dbReference type="EMBL" id="HE650821">
    <property type="protein sequence ID" value="CCF56145.1"/>
    <property type="molecule type" value="Genomic_DNA"/>
</dbReference>
<proteinExistence type="predicted"/>
<accession>H2AP45</accession>
<dbReference type="eggNOG" id="ENOG502SD3N">
    <property type="taxonomic scope" value="Eukaryota"/>
</dbReference>
<dbReference type="FunCoup" id="H2AP45">
    <property type="interactions" value="69"/>
</dbReference>
<sequence length="171" mass="19494">MFPNNMNYAAGQIPLGRVNSNLNESAIAMDGASHPSPFNFTPIIDESKAFERFNSRSNSSSSSSSNSIMSNSTIESMSFMDTLEYDLNPIKYKNDISKLFEDDVLYCPRSLLSSAELQKCEQFDKMLQNRFSNEQSHLSPIQQQQQQQQQQIINKNFKYNPYTSKSFNPSN</sequence>
<dbReference type="AlphaFoldDB" id="H2AP45"/>
<dbReference type="HOGENOM" id="CLU_1563098_0_0_1"/>
<dbReference type="RefSeq" id="XP_003955280.1">
    <property type="nucleotide sequence ID" value="XM_003955231.1"/>
</dbReference>
<protein>
    <submittedName>
        <fullName evidence="1">Uncharacterized protein</fullName>
    </submittedName>
</protein>